<proteinExistence type="predicted"/>
<dbReference type="PANTHER" id="PTHR24348">
    <property type="entry name" value="SERINE/THREONINE-PROTEIN KINASE UNC-51-RELATED"/>
    <property type="match status" value="1"/>
</dbReference>
<dbReference type="InterPro" id="IPR008271">
    <property type="entry name" value="Ser/Thr_kinase_AS"/>
</dbReference>
<protein>
    <recommendedName>
        <fullName evidence="5">Protein kinase domain-containing protein</fullName>
    </recommendedName>
</protein>
<evidence type="ECO:0000256" key="1">
    <source>
        <dbReference type="ARBA" id="ARBA00022679"/>
    </source>
</evidence>
<accession>A0A8S1UGE5</accession>
<dbReference type="SMART" id="SM00220">
    <property type="entry name" value="S_TKc"/>
    <property type="match status" value="1"/>
</dbReference>
<dbReference type="Pfam" id="PF00069">
    <property type="entry name" value="Pkinase"/>
    <property type="match status" value="1"/>
</dbReference>
<name>A0A8S1UGE5_PAROT</name>
<dbReference type="GO" id="GO:0005829">
    <property type="term" value="C:cytosol"/>
    <property type="evidence" value="ECO:0007669"/>
    <property type="project" value="TreeGrafter"/>
</dbReference>
<reference evidence="6" key="1">
    <citation type="submission" date="2021-01" db="EMBL/GenBank/DDBJ databases">
        <authorList>
            <consortium name="Genoscope - CEA"/>
            <person name="William W."/>
        </authorList>
    </citation>
    <scope>NUCLEOTIDE SEQUENCE</scope>
</reference>
<evidence type="ECO:0000256" key="3">
    <source>
        <dbReference type="ARBA" id="ARBA00022777"/>
    </source>
</evidence>
<keyword evidence="1" id="KW-0808">Transferase</keyword>
<sequence length="511" mass="59994">MMNYNPLFVIDDYQINLDSILGKGCQGSIYSCLKISTKEEIVAKITKVNFLNANTIEREIAIVNKIKNQQNVQNLVKMYDIMVVEHNGEKILVEFMEKCDSDLGKLIKEYQQNNKSFTFQQVIDFAGQIIRGYSHLNKSDIIHRDIKPENILITKIGDRHELKITDFGVGKVLTNDYAITNTGTPIYSAPELTCTDQEYTSKADIFSLGVILYQLIYNTLPFKVIGKSVQTVKQSLQKQPIICPNKEGFEAQFLDLIDRMLRYSSHDRINWDQLENHDYFRNYFPENFHQNSQKQIKQLHEYIIAIYYQTSKIIQIVERLPNGFAWQNLARILTKYILINFQVELIQIILSIKNNRSQFNKSIVTVPQQQVDQQEIQQALDRSNILACQSDNESLIDILKQEIKESLPNLEDHFFQDFYNQLLNIPENQSLFDFWHLKFQVIYKTCIRQWVSKYLVNKSITITEAYLLERFSYLLVEYPKTSYSNFQYNQIHSKIILQNTALEYLQQKELI</sequence>
<dbReference type="PANTHER" id="PTHR24348:SF22">
    <property type="entry name" value="NON-SPECIFIC SERINE_THREONINE PROTEIN KINASE"/>
    <property type="match status" value="1"/>
</dbReference>
<keyword evidence="4" id="KW-0067">ATP-binding</keyword>
<dbReference type="GO" id="GO:0000045">
    <property type="term" value="P:autophagosome assembly"/>
    <property type="evidence" value="ECO:0007669"/>
    <property type="project" value="TreeGrafter"/>
</dbReference>
<dbReference type="AlphaFoldDB" id="A0A8S1UGE5"/>
<dbReference type="OrthoDB" id="5337378at2759"/>
<dbReference type="GO" id="GO:0005776">
    <property type="term" value="C:autophagosome"/>
    <property type="evidence" value="ECO:0007669"/>
    <property type="project" value="TreeGrafter"/>
</dbReference>
<keyword evidence="7" id="KW-1185">Reference proteome</keyword>
<gene>
    <name evidence="6" type="ORF">POCTA_138.1.T0430292</name>
</gene>
<dbReference type="CDD" id="cd00180">
    <property type="entry name" value="PKc"/>
    <property type="match status" value="1"/>
</dbReference>
<dbReference type="GO" id="GO:0016020">
    <property type="term" value="C:membrane"/>
    <property type="evidence" value="ECO:0007669"/>
    <property type="project" value="TreeGrafter"/>
</dbReference>
<evidence type="ECO:0000259" key="5">
    <source>
        <dbReference type="PROSITE" id="PS50011"/>
    </source>
</evidence>
<evidence type="ECO:0000313" key="6">
    <source>
        <dbReference type="EMBL" id="CAD8163675.1"/>
    </source>
</evidence>
<dbReference type="GO" id="GO:0000407">
    <property type="term" value="C:phagophore assembly site"/>
    <property type="evidence" value="ECO:0007669"/>
    <property type="project" value="TreeGrafter"/>
</dbReference>
<keyword evidence="2" id="KW-0547">Nucleotide-binding</keyword>
<dbReference type="InterPro" id="IPR045269">
    <property type="entry name" value="Atg1-like"/>
</dbReference>
<evidence type="ECO:0000313" key="7">
    <source>
        <dbReference type="Proteomes" id="UP000683925"/>
    </source>
</evidence>
<feature type="domain" description="Protein kinase" evidence="5">
    <location>
        <begin position="15"/>
        <end position="280"/>
    </location>
</feature>
<dbReference type="GO" id="GO:0010506">
    <property type="term" value="P:regulation of autophagy"/>
    <property type="evidence" value="ECO:0007669"/>
    <property type="project" value="InterPro"/>
</dbReference>
<dbReference type="GO" id="GO:0005524">
    <property type="term" value="F:ATP binding"/>
    <property type="evidence" value="ECO:0007669"/>
    <property type="project" value="UniProtKB-KW"/>
</dbReference>
<organism evidence="6 7">
    <name type="scientific">Paramecium octaurelia</name>
    <dbReference type="NCBI Taxonomy" id="43137"/>
    <lineage>
        <taxon>Eukaryota</taxon>
        <taxon>Sar</taxon>
        <taxon>Alveolata</taxon>
        <taxon>Ciliophora</taxon>
        <taxon>Intramacronucleata</taxon>
        <taxon>Oligohymenophorea</taxon>
        <taxon>Peniculida</taxon>
        <taxon>Parameciidae</taxon>
        <taxon>Paramecium</taxon>
    </lineage>
</organism>
<dbReference type="EMBL" id="CAJJDP010000043">
    <property type="protein sequence ID" value="CAD8163675.1"/>
    <property type="molecule type" value="Genomic_DNA"/>
</dbReference>
<dbReference type="PROSITE" id="PS00108">
    <property type="entry name" value="PROTEIN_KINASE_ST"/>
    <property type="match status" value="1"/>
</dbReference>
<evidence type="ECO:0000256" key="4">
    <source>
        <dbReference type="ARBA" id="ARBA00022840"/>
    </source>
</evidence>
<dbReference type="PROSITE" id="PS50011">
    <property type="entry name" value="PROTEIN_KINASE_DOM"/>
    <property type="match status" value="1"/>
</dbReference>
<evidence type="ECO:0000256" key="2">
    <source>
        <dbReference type="ARBA" id="ARBA00022741"/>
    </source>
</evidence>
<comment type="caution">
    <text evidence="6">The sequence shown here is derived from an EMBL/GenBank/DDBJ whole genome shotgun (WGS) entry which is preliminary data.</text>
</comment>
<keyword evidence="3" id="KW-0418">Kinase</keyword>
<dbReference type="OMA" id="YILINFQ"/>
<dbReference type="InterPro" id="IPR000719">
    <property type="entry name" value="Prot_kinase_dom"/>
</dbReference>
<dbReference type="Proteomes" id="UP000683925">
    <property type="component" value="Unassembled WGS sequence"/>
</dbReference>
<dbReference type="GO" id="GO:0004674">
    <property type="term" value="F:protein serine/threonine kinase activity"/>
    <property type="evidence" value="ECO:0007669"/>
    <property type="project" value="InterPro"/>
</dbReference>